<keyword evidence="2" id="KW-0346">Stress response</keyword>
<proteinExistence type="predicted"/>
<feature type="compositionally biased region" description="Basic residues" evidence="1">
    <location>
        <begin position="1"/>
        <end position="12"/>
    </location>
</feature>
<name>A0A2P2JKR3_RHIMU</name>
<feature type="region of interest" description="Disordered" evidence="1">
    <location>
        <begin position="1"/>
        <end position="37"/>
    </location>
</feature>
<reference evidence="2" key="1">
    <citation type="submission" date="2018-02" db="EMBL/GenBank/DDBJ databases">
        <title>Rhizophora mucronata_Transcriptome.</title>
        <authorList>
            <person name="Meera S.P."/>
            <person name="Sreeshan A."/>
            <person name="Augustine A."/>
        </authorList>
    </citation>
    <scope>NUCLEOTIDE SEQUENCE</scope>
    <source>
        <tissue evidence="2">Leaf</tissue>
    </source>
</reference>
<dbReference type="EMBL" id="GGEC01013585">
    <property type="protein sequence ID" value="MBW94068.1"/>
    <property type="molecule type" value="Transcribed_RNA"/>
</dbReference>
<dbReference type="AlphaFoldDB" id="A0A2P2JKR3"/>
<protein>
    <submittedName>
        <fullName evidence="2">Heat shock factor-binding protein 1-like</fullName>
    </submittedName>
</protein>
<organism evidence="2">
    <name type="scientific">Rhizophora mucronata</name>
    <name type="common">Asiatic mangrove</name>
    <dbReference type="NCBI Taxonomy" id="61149"/>
    <lineage>
        <taxon>Eukaryota</taxon>
        <taxon>Viridiplantae</taxon>
        <taxon>Streptophyta</taxon>
        <taxon>Embryophyta</taxon>
        <taxon>Tracheophyta</taxon>
        <taxon>Spermatophyta</taxon>
        <taxon>Magnoliopsida</taxon>
        <taxon>eudicotyledons</taxon>
        <taxon>Gunneridae</taxon>
        <taxon>Pentapetalae</taxon>
        <taxon>rosids</taxon>
        <taxon>fabids</taxon>
        <taxon>Malpighiales</taxon>
        <taxon>Rhizophoraceae</taxon>
        <taxon>Rhizophora</taxon>
    </lineage>
</organism>
<feature type="compositionally biased region" description="Polar residues" evidence="1">
    <location>
        <begin position="13"/>
        <end position="33"/>
    </location>
</feature>
<accession>A0A2P2JKR3</accession>
<evidence type="ECO:0000256" key="1">
    <source>
        <dbReference type="SAM" id="MobiDB-lite"/>
    </source>
</evidence>
<dbReference type="EMBL" id="GGEC01013584">
    <property type="protein sequence ID" value="MBW94067.1"/>
    <property type="molecule type" value="Transcribed_RNA"/>
</dbReference>
<sequence length="62" mass="7377">MNMCKKICRRSHSNSGIQHSPWQKTQNQPNIDQQRLKKSSTKLEKFRNCMQECSNRKIQSIL</sequence>
<dbReference type="EMBL" id="GGEC01013586">
    <property type="protein sequence ID" value="MBW94069.1"/>
    <property type="molecule type" value="Transcribed_RNA"/>
</dbReference>
<evidence type="ECO:0000313" key="2">
    <source>
        <dbReference type="EMBL" id="MBW94067.1"/>
    </source>
</evidence>
<dbReference type="EMBL" id="GGEC01013587">
    <property type="protein sequence ID" value="MBW94070.1"/>
    <property type="molecule type" value="Transcribed_RNA"/>
</dbReference>